<dbReference type="EMBL" id="VLKQ01000001">
    <property type="protein sequence ID" value="TWI15342.1"/>
    <property type="molecule type" value="Genomic_DNA"/>
</dbReference>
<dbReference type="Proteomes" id="UP000319848">
    <property type="component" value="Unassembled WGS sequence"/>
</dbReference>
<protein>
    <submittedName>
        <fullName evidence="1">Uncharacterized protein</fullName>
    </submittedName>
</protein>
<dbReference type="STRING" id="1341154.FCR2A7T_24070"/>
<sequence length="187" mass="22449">MLKRNDYLKLIEEIRNTEKKSIDEYIEKELEPLRQENENFIEILYKDIFYLISDIDKKGENDLVIENGSLVIEDGEIKLTGYQSRLHNLSIWLHLEIVKKFMDENPLTFLDKMKNFEENFLKKPNYTPEYKLQLEKIKKSLKKERIQNLGEKESFWNKILDVDNLELKPNIAGIGINFNEIYNKFKK</sequence>
<reference evidence="1 2" key="1">
    <citation type="journal article" date="2015" name="Stand. Genomic Sci.">
        <title>Genomic Encyclopedia of Bacterial and Archaeal Type Strains, Phase III: the genomes of soil and plant-associated and newly described type strains.</title>
        <authorList>
            <person name="Whitman W.B."/>
            <person name="Woyke T."/>
            <person name="Klenk H.P."/>
            <person name="Zhou Y."/>
            <person name="Lilburn T.G."/>
            <person name="Beck B.J."/>
            <person name="De Vos P."/>
            <person name="Vandamme P."/>
            <person name="Eisen J.A."/>
            <person name="Garrity G."/>
            <person name="Hugenholtz P."/>
            <person name="Kyrpides N.C."/>
        </authorList>
    </citation>
    <scope>NUCLEOTIDE SEQUENCE [LARGE SCALE GENOMIC DNA]</scope>
    <source>
        <strain evidence="1 2">CGMCC 1.7270</strain>
    </source>
</reference>
<evidence type="ECO:0000313" key="1">
    <source>
        <dbReference type="EMBL" id="TWI15342.1"/>
    </source>
</evidence>
<evidence type="ECO:0000313" key="2">
    <source>
        <dbReference type="Proteomes" id="UP000319848"/>
    </source>
</evidence>
<dbReference type="AlphaFoldDB" id="V6S3M8"/>
<organism evidence="1 2">
    <name type="scientific">Flavobacterium cauense R2A-7</name>
    <dbReference type="NCBI Taxonomy" id="1341154"/>
    <lineage>
        <taxon>Bacteria</taxon>
        <taxon>Pseudomonadati</taxon>
        <taxon>Bacteroidota</taxon>
        <taxon>Flavobacteriia</taxon>
        <taxon>Flavobacteriales</taxon>
        <taxon>Flavobacteriaceae</taxon>
        <taxon>Flavobacterium</taxon>
    </lineage>
</organism>
<comment type="caution">
    <text evidence="1">The sequence shown here is derived from an EMBL/GenBank/DDBJ whole genome shotgun (WGS) entry which is preliminary data.</text>
</comment>
<name>V6S3M8_9FLAO</name>
<proteinExistence type="predicted"/>
<keyword evidence="2" id="KW-1185">Reference proteome</keyword>
<dbReference type="OrthoDB" id="1452219at2"/>
<gene>
    <name evidence="1" type="ORF">IP98_00334</name>
</gene>
<dbReference type="RefSeq" id="WP_023571511.1">
    <property type="nucleotide sequence ID" value="NZ_AVBI01000019.1"/>
</dbReference>
<accession>V6S3M8</accession>